<protein>
    <submittedName>
        <fullName evidence="3">Uncharacterized protein</fullName>
    </submittedName>
</protein>
<evidence type="ECO:0000256" key="2">
    <source>
        <dbReference type="SAM" id="SignalP"/>
    </source>
</evidence>
<keyword evidence="4" id="KW-1185">Reference proteome</keyword>
<dbReference type="EMBL" id="FOQD01000002">
    <property type="protein sequence ID" value="SFH73936.1"/>
    <property type="molecule type" value="Genomic_DNA"/>
</dbReference>
<dbReference type="AlphaFoldDB" id="A0A1I3CHX9"/>
<dbReference type="Proteomes" id="UP000199518">
    <property type="component" value="Unassembled WGS sequence"/>
</dbReference>
<proteinExistence type="predicted"/>
<keyword evidence="2" id="KW-0732">Signal</keyword>
<feature type="chain" id="PRO_5011664389" evidence="2">
    <location>
        <begin position="23"/>
        <end position="83"/>
    </location>
</feature>
<evidence type="ECO:0000256" key="1">
    <source>
        <dbReference type="SAM" id="MobiDB-lite"/>
    </source>
</evidence>
<evidence type="ECO:0000313" key="4">
    <source>
        <dbReference type="Proteomes" id="UP000199518"/>
    </source>
</evidence>
<feature type="region of interest" description="Disordered" evidence="1">
    <location>
        <begin position="44"/>
        <end position="83"/>
    </location>
</feature>
<gene>
    <name evidence="3" type="ORF">SAMN05421753_102285</name>
</gene>
<accession>A0A1I3CHX9</accession>
<evidence type="ECO:0000313" key="3">
    <source>
        <dbReference type="EMBL" id="SFH73936.1"/>
    </source>
</evidence>
<name>A0A1I3CHX9_9PLAN</name>
<feature type="signal peptide" evidence="2">
    <location>
        <begin position="1"/>
        <end position="22"/>
    </location>
</feature>
<dbReference type="RefSeq" id="WP_139228230.1">
    <property type="nucleotide sequence ID" value="NZ_FOQD01000002.1"/>
</dbReference>
<sequence length="83" mass="9056">MKTVSFKKALFGALVIGLFVSADLGHAEAGRFFPRRARTRPYAARYTPSHVTNRTEVEAASKAGELKPPEIIHPTGTHAVQKP</sequence>
<reference evidence="4" key="1">
    <citation type="submission" date="2016-10" db="EMBL/GenBank/DDBJ databases">
        <authorList>
            <person name="Varghese N."/>
            <person name="Submissions S."/>
        </authorList>
    </citation>
    <scope>NUCLEOTIDE SEQUENCE [LARGE SCALE GENOMIC DNA]</scope>
    <source>
        <strain evidence="4">DSM 26348</strain>
    </source>
</reference>
<feature type="compositionally biased region" description="Basic and acidic residues" evidence="1">
    <location>
        <begin position="53"/>
        <end position="70"/>
    </location>
</feature>
<organism evidence="3 4">
    <name type="scientific">Planctomicrobium piriforme</name>
    <dbReference type="NCBI Taxonomy" id="1576369"/>
    <lineage>
        <taxon>Bacteria</taxon>
        <taxon>Pseudomonadati</taxon>
        <taxon>Planctomycetota</taxon>
        <taxon>Planctomycetia</taxon>
        <taxon>Planctomycetales</taxon>
        <taxon>Planctomycetaceae</taxon>
        <taxon>Planctomicrobium</taxon>
    </lineage>
</organism>